<dbReference type="InterPro" id="IPR020835">
    <property type="entry name" value="Catalase_sf"/>
</dbReference>
<dbReference type="AlphaFoldDB" id="A0A7W4IGS4"/>
<feature type="domain" description="Catalase core" evidence="8">
    <location>
        <begin position="11"/>
        <end position="210"/>
    </location>
</feature>
<dbReference type="Gene3D" id="1.20.1280.120">
    <property type="match status" value="1"/>
</dbReference>
<keyword evidence="5" id="KW-0479">Metal-binding</keyword>
<comment type="similarity">
    <text evidence="1">Belongs to the catalase family.</text>
</comment>
<sequence>MPAPLAGWLLVVRNAADFNAFLLASRPDPRTHRPDPSRMGGFLARHPETGRALALLKARALTSGFANDTYNSLDSLIFVNAEGTATAVRWAMVPEEAARPPEGPGVGRDYLFHDLIGALARGPLRWHLVVTVAGPGDPTGDATVPWPAGRRQVDAGTLTLVRAESEEGGPCTGITYDPLILPEGMGPSDDPIPAARSAVYARSFTLRSGEAVTASAVTGTAIRSGGQ</sequence>
<comment type="caution">
    <text evidence="9">The sequence shown here is derived from an EMBL/GenBank/DDBJ whole genome shotgun (WGS) entry which is preliminary data.</text>
</comment>
<dbReference type="PANTHER" id="PTHR11465:SF9">
    <property type="entry name" value="CATALASE"/>
    <property type="match status" value="1"/>
</dbReference>
<keyword evidence="7" id="KW-0408">Iron</keyword>
<dbReference type="GO" id="GO:0005737">
    <property type="term" value="C:cytoplasm"/>
    <property type="evidence" value="ECO:0007669"/>
    <property type="project" value="TreeGrafter"/>
</dbReference>
<dbReference type="EMBL" id="JABEQJ010000043">
    <property type="protein sequence ID" value="MBB2162586.1"/>
    <property type="molecule type" value="Genomic_DNA"/>
</dbReference>
<dbReference type="InterPro" id="IPR018028">
    <property type="entry name" value="Catalase"/>
</dbReference>
<dbReference type="EC" id="1.11.1.6" evidence="2"/>
<dbReference type="GO" id="GO:0042542">
    <property type="term" value="P:response to hydrogen peroxide"/>
    <property type="evidence" value="ECO:0007669"/>
    <property type="project" value="TreeGrafter"/>
</dbReference>
<dbReference type="Pfam" id="PF00199">
    <property type="entry name" value="Catalase"/>
    <property type="match status" value="1"/>
</dbReference>
<dbReference type="GO" id="GO:0020037">
    <property type="term" value="F:heme binding"/>
    <property type="evidence" value="ECO:0007669"/>
    <property type="project" value="InterPro"/>
</dbReference>
<evidence type="ECO:0000256" key="7">
    <source>
        <dbReference type="ARBA" id="ARBA00023004"/>
    </source>
</evidence>
<dbReference type="SUPFAM" id="SSF56634">
    <property type="entry name" value="Heme-dependent catalase-like"/>
    <property type="match status" value="1"/>
</dbReference>
<keyword evidence="3 9" id="KW-0575">Peroxidase</keyword>
<evidence type="ECO:0000256" key="5">
    <source>
        <dbReference type="ARBA" id="ARBA00022723"/>
    </source>
</evidence>
<evidence type="ECO:0000313" key="9">
    <source>
        <dbReference type="EMBL" id="MBB2162586.1"/>
    </source>
</evidence>
<evidence type="ECO:0000256" key="3">
    <source>
        <dbReference type="ARBA" id="ARBA00022559"/>
    </source>
</evidence>
<keyword evidence="6 9" id="KW-0560">Oxidoreductase</keyword>
<dbReference type="GO" id="GO:0046872">
    <property type="term" value="F:metal ion binding"/>
    <property type="evidence" value="ECO:0007669"/>
    <property type="project" value="UniProtKB-KW"/>
</dbReference>
<dbReference type="Gene3D" id="2.40.180.10">
    <property type="entry name" value="Catalase core domain"/>
    <property type="match status" value="1"/>
</dbReference>
<keyword evidence="4" id="KW-0349">Heme</keyword>
<dbReference type="PANTHER" id="PTHR11465">
    <property type="entry name" value="CATALASE"/>
    <property type="match status" value="1"/>
</dbReference>
<dbReference type="GO" id="GO:0004096">
    <property type="term" value="F:catalase activity"/>
    <property type="evidence" value="ECO:0007669"/>
    <property type="project" value="UniProtKB-EC"/>
</dbReference>
<evidence type="ECO:0000256" key="6">
    <source>
        <dbReference type="ARBA" id="ARBA00023002"/>
    </source>
</evidence>
<accession>A0A7W4IGS4</accession>
<dbReference type="Proteomes" id="UP000589085">
    <property type="component" value="Unassembled WGS sequence"/>
</dbReference>
<evidence type="ECO:0000256" key="4">
    <source>
        <dbReference type="ARBA" id="ARBA00022617"/>
    </source>
</evidence>
<dbReference type="GO" id="GO:0042744">
    <property type="term" value="P:hydrogen peroxide catabolic process"/>
    <property type="evidence" value="ECO:0007669"/>
    <property type="project" value="TreeGrafter"/>
</dbReference>
<gene>
    <name evidence="9" type="ORF">HLH48_20935</name>
</gene>
<name>A0A7W4IGS4_9PROT</name>
<protein>
    <recommendedName>
        <fullName evidence="2">catalase</fullName>
        <ecNumber evidence="2">1.11.1.6</ecNumber>
    </recommendedName>
</protein>
<dbReference type="InterPro" id="IPR011614">
    <property type="entry name" value="Catalase_core"/>
</dbReference>
<evidence type="ECO:0000256" key="2">
    <source>
        <dbReference type="ARBA" id="ARBA00012314"/>
    </source>
</evidence>
<proteinExistence type="inferred from homology"/>
<evidence type="ECO:0000259" key="8">
    <source>
        <dbReference type="Pfam" id="PF00199"/>
    </source>
</evidence>
<reference evidence="9 10" key="1">
    <citation type="submission" date="2020-04" db="EMBL/GenBank/DDBJ databases">
        <title>Description of novel Gluconacetobacter.</title>
        <authorList>
            <person name="Sombolestani A."/>
        </authorList>
    </citation>
    <scope>NUCLEOTIDE SEQUENCE [LARGE SCALE GENOMIC DNA]</scope>
    <source>
        <strain evidence="9 10">LMG 19747</strain>
    </source>
</reference>
<evidence type="ECO:0000313" key="10">
    <source>
        <dbReference type="Proteomes" id="UP000589085"/>
    </source>
</evidence>
<evidence type="ECO:0000256" key="1">
    <source>
        <dbReference type="ARBA" id="ARBA00005329"/>
    </source>
</evidence>
<organism evidence="9 10">
    <name type="scientific">Gluconacetobacter sacchari</name>
    <dbReference type="NCBI Taxonomy" id="92759"/>
    <lineage>
        <taxon>Bacteria</taxon>
        <taxon>Pseudomonadati</taxon>
        <taxon>Pseudomonadota</taxon>
        <taxon>Alphaproteobacteria</taxon>
        <taxon>Acetobacterales</taxon>
        <taxon>Acetobacteraceae</taxon>
        <taxon>Gluconacetobacter</taxon>
    </lineage>
</organism>